<dbReference type="GO" id="GO:0048038">
    <property type="term" value="F:quinone binding"/>
    <property type="evidence" value="ECO:0007669"/>
    <property type="project" value="TreeGrafter"/>
</dbReference>
<keyword evidence="3" id="KW-0560">Oxidoreductase</keyword>
<evidence type="ECO:0000256" key="4">
    <source>
        <dbReference type="RuleBase" id="RU000363"/>
    </source>
</evidence>
<dbReference type="PROSITE" id="PS00061">
    <property type="entry name" value="ADH_SHORT"/>
    <property type="match status" value="1"/>
</dbReference>
<comment type="caution">
    <text evidence="5">The sequence shown here is derived from an EMBL/GenBank/DDBJ whole genome shotgun (WGS) entry which is preliminary data.</text>
</comment>
<evidence type="ECO:0008006" key="7">
    <source>
        <dbReference type="Google" id="ProtNLM"/>
    </source>
</evidence>
<sequence length="302" mass="32227">MAERPAPTRTTSTNLGGIRSYRPLDGKLAIITGASRGIGKAIAENLASKGASLVLNYTSDSSLSITNDLADSLTSTHNVRCLVVQADMGTPTGPEHLITSTKNVFSHPKTGKFVIDIVINNAGVAKDQFIPDVSVSEFERQYRINVLGPILVMQATMPYLPHDRSGRVINLSSVSSSEGFKGQTIYGGTKAALESMTRTWARELAERATVNAINPGPVSTDMWEKTGDDFKAQLRPYVQHTPGSAIRPELDEKSLVVDAEKAGGRPAYVAEIGGIVGMLCTSDSLWCTGQVVCANGGLRMAM</sequence>
<dbReference type="InterPro" id="IPR036291">
    <property type="entry name" value="NAD(P)-bd_dom_sf"/>
</dbReference>
<gene>
    <name evidence="5" type="ORF">BJ878DRAFT_512664</name>
</gene>
<dbReference type="GO" id="GO:0006633">
    <property type="term" value="P:fatty acid biosynthetic process"/>
    <property type="evidence" value="ECO:0007669"/>
    <property type="project" value="TreeGrafter"/>
</dbReference>
<dbReference type="PRINTS" id="PR00080">
    <property type="entry name" value="SDRFAMILY"/>
</dbReference>
<dbReference type="SUPFAM" id="SSF51735">
    <property type="entry name" value="NAD(P)-binding Rossmann-fold domains"/>
    <property type="match status" value="1"/>
</dbReference>
<keyword evidence="6" id="KW-1185">Reference proteome</keyword>
<dbReference type="EMBL" id="MU254013">
    <property type="protein sequence ID" value="KAG9243020.1"/>
    <property type="molecule type" value="Genomic_DNA"/>
</dbReference>
<evidence type="ECO:0000256" key="1">
    <source>
        <dbReference type="ARBA" id="ARBA00006484"/>
    </source>
</evidence>
<dbReference type="InterPro" id="IPR020904">
    <property type="entry name" value="Sc_DH/Rdtase_CS"/>
</dbReference>
<protein>
    <recommendedName>
        <fullName evidence="7">NAD(P)-binding protein</fullName>
    </recommendedName>
</protein>
<evidence type="ECO:0000256" key="3">
    <source>
        <dbReference type="ARBA" id="ARBA00023002"/>
    </source>
</evidence>
<dbReference type="FunFam" id="3.40.50.720:FF:000374">
    <property type="entry name" value="3-oxoacyl-(Acyl-carrier-protein) reductase"/>
    <property type="match status" value="1"/>
</dbReference>
<dbReference type="CDD" id="cd05233">
    <property type="entry name" value="SDR_c"/>
    <property type="match status" value="1"/>
</dbReference>
<dbReference type="Pfam" id="PF00106">
    <property type="entry name" value="adh_short"/>
    <property type="match status" value="1"/>
</dbReference>
<evidence type="ECO:0000256" key="2">
    <source>
        <dbReference type="ARBA" id="ARBA00022857"/>
    </source>
</evidence>
<evidence type="ECO:0000313" key="5">
    <source>
        <dbReference type="EMBL" id="KAG9243020.1"/>
    </source>
</evidence>
<dbReference type="PANTHER" id="PTHR42760:SF111">
    <property type="entry name" value="3-OXOACYL-(ACYL-CARRIER-PROTEIN) REDUCTASE (AFU_ORTHOLOGUE AFUA_1G10100)"/>
    <property type="match status" value="1"/>
</dbReference>
<proteinExistence type="inferred from homology"/>
<dbReference type="InterPro" id="IPR002347">
    <property type="entry name" value="SDR_fam"/>
</dbReference>
<dbReference type="Gene3D" id="3.40.50.720">
    <property type="entry name" value="NAD(P)-binding Rossmann-like Domain"/>
    <property type="match status" value="1"/>
</dbReference>
<dbReference type="AlphaFoldDB" id="A0A9P7Z197"/>
<dbReference type="OrthoDB" id="47007at2759"/>
<keyword evidence="2" id="KW-0521">NADP</keyword>
<dbReference type="Proteomes" id="UP000887226">
    <property type="component" value="Unassembled WGS sequence"/>
</dbReference>
<accession>A0A9P7Z197</accession>
<dbReference type="GO" id="GO:0016616">
    <property type="term" value="F:oxidoreductase activity, acting on the CH-OH group of donors, NAD or NADP as acceptor"/>
    <property type="evidence" value="ECO:0007669"/>
    <property type="project" value="TreeGrafter"/>
</dbReference>
<organism evidence="5 6">
    <name type="scientific">Calycina marina</name>
    <dbReference type="NCBI Taxonomy" id="1763456"/>
    <lineage>
        <taxon>Eukaryota</taxon>
        <taxon>Fungi</taxon>
        <taxon>Dikarya</taxon>
        <taxon>Ascomycota</taxon>
        <taxon>Pezizomycotina</taxon>
        <taxon>Leotiomycetes</taxon>
        <taxon>Helotiales</taxon>
        <taxon>Pezizellaceae</taxon>
        <taxon>Calycina</taxon>
    </lineage>
</organism>
<evidence type="ECO:0000313" key="6">
    <source>
        <dbReference type="Proteomes" id="UP000887226"/>
    </source>
</evidence>
<comment type="similarity">
    <text evidence="1 4">Belongs to the short-chain dehydrogenases/reductases (SDR) family.</text>
</comment>
<reference evidence="5" key="1">
    <citation type="journal article" date="2021" name="IMA Fungus">
        <title>Genomic characterization of three marine fungi, including Emericellopsis atlantica sp. nov. with signatures of a generalist lifestyle and marine biomass degradation.</title>
        <authorList>
            <person name="Hagestad O.C."/>
            <person name="Hou L."/>
            <person name="Andersen J.H."/>
            <person name="Hansen E.H."/>
            <person name="Altermark B."/>
            <person name="Li C."/>
            <person name="Kuhnert E."/>
            <person name="Cox R.J."/>
            <person name="Crous P.W."/>
            <person name="Spatafora J.W."/>
            <person name="Lail K."/>
            <person name="Amirebrahimi M."/>
            <person name="Lipzen A."/>
            <person name="Pangilinan J."/>
            <person name="Andreopoulos W."/>
            <person name="Hayes R.D."/>
            <person name="Ng V."/>
            <person name="Grigoriev I.V."/>
            <person name="Jackson S.A."/>
            <person name="Sutton T.D.S."/>
            <person name="Dobson A.D.W."/>
            <person name="Rama T."/>
        </authorList>
    </citation>
    <scope>NUCLEOTIDE SEQUENCE</scope>
    <source>
        <strain evidence="5">TRa3180A</strain>
    </source>
</reference>
<name>A0A9P7Z197_9HELO</name>
<dbReference type="PANTHER" id="PTHR42760">
    <property type="entry name" value="SHORT-CHAIN DEHYDROGENASES/REDUCTASES FAMILY MEMBER"/>
    <property type="match status" value="1"/>
</dbReference>
<dbReference type="PRINTS" id="PR00081">
    <property type="entry name" value="GDHRDH"/>
</dbReference>